<dbReference type="PIRSF" id="PIRSF007349">
    <property type="entry name" value="Tsp_L"/>
    <property type="match status" value="1"/>
</dbReference>
<dbReference type="Proteomes" id="UP001589789">
    <property type="component" value="Unassembled WGS sequence"/>
</dbReference>
<evidence type="ECO:0000259" key="3">
    <source>
        <dbReference type="Pfam" id="PF17481"/>
    </source>
</evidence>
<accession>A0ABV6IL50</accession>
<name>A0ABV6IL50_9PROT</name>
<protein>
    <submittedName>
        <fullName evidence="5">Phage tail sheath subtilisin-like domain-containing protein</fullName>
    </submittedName>
</protein>
<evidence type="ECO:0000313" key="5">
    <source>
        <dbReference type="EMBL" id="MFC0384336.1"/>
    </source>
</evidence>
<feature type="domain" description="Tail sheath protein C-terminal" evidence="4">
    <location>
        <begin position="376"/>
        <end position="483"/>
    </location>
</feature>
<keyword evidence="6" id="KW-1185">Reference proteome</keyword>
<feature type="domain" description="Tail sheath protein subtilisin-like" evidence="2">
    <location>
        <begin position="209"/>
        <end position="362"/>
    </location>
</feature>
<dbReference type="InterPro" id="IPR035089">
    <property type="entry name" value="Phage_sheath_subtilisin"/>
</dbReference>
<dbReference type="InterPro" id="IPR007067">
    <property type="entry name" value="Tail_sheath"/>
</dbReference>
<dbReference type="RefSeq" id="WP_377048383.1">
    <property type="nucleotide sequence ID" value="NZ_JBHLVZ010000002.1"/>
</dbReference>
<dbReference type="EMBL" id="JBHLVZ010000002">
    <property type="protein sequence ID" value="MFC0384336.1"/>
    <property type="molecule type" value="Genomic_DNA"/>
</dbReference>
<proteinExistence type="inferred from homology"/>
<organism evidence="5 6">
    <name type="scientific">Muricoccus vinaceus</name>
    <dbReference type="NCBI Taxonomy" id="424704"/>
    <lineage>
        <taxon>Bacteria</taxon>
        <taxon>Pseudomonadati</taxon>
        <taxon>Pseudomonadota</taxon>
        <taxon>Alphaproteobacteria</taxon>
        <taxon>Acetobacterales</taxon>
        <taxon>Roseomonadaceae</taxon>
        <taxon>Muricoccus</taxon>
    </lineage>
</organism>
<dbReference type="Pfam" id="PF04984">
    <property type="entry name" value="Phage_sheath_1"/>
    <property type="match status" value="1"/>
</dbReference>
<sequence>MVSFNEIPGGGALRVPFFFAELDATGANRGGRLPKALVIGQMVAAGTLTPGVPVLCQGAGWAKSAAGQGSMLALMAAQYRARDEFGPLYLLPLADDAAGVAATGSIQVTAAATAPGTFVRKIAGQRVSVAVSSAQTTAQAAAAIGAAINALSDLPVTATVSTNTVTITARNKGLGGNEITVTTTDDAPPAGMAVTVVQPTGGAGNPVTALTNALALLGDADFDYIAMPFTDTSSLDALRAHLVTRWSWSRMLYGGAFASVRGTLGTVTTMGTARNDPHVCIMGADSAPEPGWIWAADITAAAATSLRADPGRPLQTVALNVQPPPIDKRWGLGDRNALLFSGIATFTTDADGQVRIERLITTFQRNAFGQPDDSLLDVERNYQAADILRRMRSYVETTYPRMKLADDGTNFRPGARVVTPSMIRRALIAFYKSMEKDGLVQNSAAFATALVVERATGNRCRVDGIAPIVPVDQLRQVAIQAQLRDAVGVAGAL</sequence>
<feature type="domain" description="Phage tail sheath protein-like beta-sandwich" evidence="3">
    <location>
        <begin position="98"/>
        <end position="183"/>
    </location>
</feature>
<dbReference type="Pfam" id="PF17481">
    <property type="entry name" value="Phage_sheath_domII"/>
    <property type="match status" value="1"/>
</dbReference>
<dbReference type="InterPro" id="IPR035326">
    <property type="entry name" value="Beta_sandwich_Seath"/>
</dbReference>
<dbReference type="Pfam" id="PF17482">
    <property type="entry name" value="Phage_sheath_1C"/>
    <property type="match status" value="1"/>
</dbReference>
<evidence type="ECO:0000259" key="4">
    <source>
        <dbReference type="Pfam" id="PF17482"/>
    </source>
</evidence>
<reference evidence="5 6" key="1">
    <citation type="submission" date="2024-09" db="EMBL/GenBank/DDBJ databases">
        <authorList>
            <person name="Sun Q."/>
            <person name="Mori K."/>
        </authorList>
    </citation>
    <scope>NUCLEOTIDE SEQUENCE [LARGE SCALE GENOMIC DNA]</scope>
    <source>
        <strain evidence="5 6">CCM 7468</strain>
    </source>
</reference>
<comment type="caution">
    <text evidence="5">The sequence shown here is derived from an EMBL/GenBank/DDBJ whole genome shotgun (WGS) entry which is preliminary data.</text>
</comment>
<comment type="similarity">
    <text evidence="1">Belongs to the myoviridae tail sheath protein family.</text>
</comment>
<evidence type="ECO:0000259" key="2">
    <source>
        <dbReference type="Pfam" id="PF04984"/>
    </source>
</evidence>
<evidence type="ECO:0000313" key="6">
    <source>
        <dbReference type="Proteomes" id="UP001589789"/>
    </source>
</evidence>
<gene>
    <name evidence="5" type="ORF">ACFFIC_02080</name>
</gene>
<evidence type="ECO:0000256" key="1">
    <source>
        <dbReference type="ARBA" id="ARBA00008005"/>
    </source>
</evidence>
<dbReference type="InterPro" id="IPR020287">
    <property type="entry name" value="Tail_sheath_C"/>
</dbReference>